<accession>A0ABV5JZ94</accession>
<dbReference type="SUPFAM" id="SSF53756">
    <property type="entry name" value="UDP-Glycosyltransferase/glycogen phosphorylase"/>
    <property type="match status" value="1"/>
</dbReference>
<dbReference type="PANTHER" id="PTHR12526:SF638">
    <property type="entry name" value="SPORE COAT PROTEIN SA"/>
    <property type="match status" value="1"/>
</dbReference>
<evidence type="ECO:0000313" key="3">
    <source>
        <dbReference type="Proteomes" id="UP001589665"/>
    </source>
</evidence>
<dbReference type="RefSeq" id="WP_229714432.1">
    <property type="nucleotide sequence ID" value="NZ_BMNS01000005.1"/>
</dbReference>
<dbReference type="GO" id="GO:0016757">
    <property type="term" value="F:glycosyltransferase activity"/>
    <property type="evidence" value="ECO:0007669"/>
    <property type="project" value="UniProtKB-KW"/>
</dbReference>
<evidence type="ECO:0000313" key="2">
    <source>
        <dbReference type="EMBL" id="MFB9271724.1"/>
    </source>
</evidence>
<dbReference type="EMBL" id="JBHMDX010000006">
    <property type="protein sequence ID" value="MFB9271724.1"/>
    <property type="molecule type" value="Genomic_DNA"/>
</dbReference>
<dbReference type="EC" id="2.4.-.-" evidence="2"/>
<reference evidence="2 3" key="1">
    <citation type="submission" date="2024-09" db="EMBL/GenBank/DDBJ databases">
        <authorList>
            <person name="Sun Q."/>
            <person name="Mori K."/>
        </authorList>
    </citation>
    <scope>NUCLEOTIDE SEQUENCE [LARGE SCALE GENOMIC DNA]</scope>
    <source>
        <strain evidence="2 3">JCM 13034</strain>
    </source>
</reference>
<protein>
    <submittedName>
        <fullName evidence="2">Glycosyltransferase family 4 protein</fullName>
        <ecNumber evidence="2">2.4.-.-</ecNumber>
    </submittedName>
</protein>
<feature type="domain" description="Glycosyl transferase family 1" evidence="1">
    <location>
        <begin position="155"/>
        <end position="314"/>
    </location>
</feature>
<keyword evidence="3" id="KW-1185">Reference proteome</keyword>
<proteinExistence type="predicted"/>
<evidence type="ECO:0000259" key="1">
    <source>
        <dbReference type="Pfam" id="PF00534"/>
    </source>
</evidence>
<name>A0ABV5JZ94_9FLAO</name>
<gene>
    <name evidence="2" type="ORF">ACFFT3_07470</name>
</gene>
<dbReference type="InterPro" id="IPR001296">
    <property type="entry name" value="Glyco_trans_1"/>
</dbReference>
<dbReference type="Proteomes" id="UP001589665">
    <property type="component" value="Unassembled WGS sequence"/>
</dbReference>
<keyword evidence="2" id="KW-0328">Glycosyltransferase</keyword>
<keyword evidence="2" id="KW-0808">Transferase</keyword>
<dbReference type="PANTHER" id="PTHR12526">
    <property type="entry name" value="GLYCOSYLTRANSFERASE"/>
    <property type="match status" value="1"/>
</dbReference>
<dbReference type="Pfam" id="PF00534">
    <property type="entry name" value="Glycos_transf_1"/>
    <property type="match status" value="1"/>
</dbReference>
<sequence>MKKLVYIGNNLDSKNPTTIVLLSKLFVQMGFKVNMYSNKKNKLVRLLNMCYGVIEHRNSDYLLIDTYSTSNFYYAVITSQLARMFNLKYIPILHGGNLPKRLNSSPFLSNLLFKHSKVNVAPSNYLLEKFKEHGFKSNFISNAIEIKKYNFKLRNNLQPKLLWVRAFQEIYNPLMAIKVLEILKEKYPEAVLCMVGSDKDGTLKKARRIAQEKDLLSSIEFTGFLKKENWIKKSEAFDIFINTATIDNTPVSVLEAMALGLPVVSTNVGGISYLINNGVEGLLVENNNEQAMAQAILKLIENPIETQKMTQNARTLVEGFDVAMVKQQWYKLLSE</sequence>
<dbReference type="CDD" id="cd03801">
    <property type="entry name" value="GT4_PimA-like"/>
    <property type="match status" value="1"/>
</dbReference>
<comment type="caution">
    <text evidence="2">The sequence shown here is derived from an EMBL/GenBank/DDBJ whole genome shotgun (WGS) entry which is preliminary data.</text>
</comment>
<dbReference type="Gene3D" id="3.40.50.2000">
    <property type="entry name" value="Glycogen Phosphorylase B"/>
    <property type="match status" value="2"/>
</dbReference>
<organism evidence="2 3">
    <name type="scientific">Lutibacter litoralis</name>
    <dbReference type="NCBI Taxonomy" id="321268"/>
    <lineage>
        <taxon>Bacteria</taxon>
        <taxon>Pseudomonadati</taxon>
        <taxon>Bacteroidota</taxon>
        <taxon>Flavobacteriia</taxon>
        <taxon>Flavobacteriales</taxon>
        <taxon>Flavobacteriaceae</taxon>
        <taxon>Lutibacter</taxon>
    </lineage>
</organism>